<dbReference type="RefSeq" id="WP_379810337.1">
    <property type="nucleotide sequence ID" value="NZ_JBHLZY010000009.1"/>
</dbReference>
<keyword evidence="1" id="KW-1133">Transmembrane helix</keyword>
<feature type="transmembrane region" description="Helical" evidence="1">
    <location>
        <begin position="74"/>
        <end position="94"/>
    </location>
</feature>
<evidence type="ECO:0000256" key="1">
    <source>
        <dbReference type="SAM" id="Phobius"/>
    </source>
</evidence>
<dbReference type="EMBL" id="JBHLZY010000009">
    <property type="protein sequence ID" value="MFB9769133.1"/>
    <property type="molecule type" value="Genomic_DNA"/>
</dbReference>
<protein>
    <submittedName>
        <fullName evidence="2">DUF3784 domain-containing protein</fullName>
    </submittedName>
</protein>
<dbReference type="InterPro" id="IPR017259">
    <property type="entry name" value="UCP037672"/>
</dbReference>
<evidence type="ECO:0000313" key="2">
    <source>
        <dbReference type="EMBL" id="MFB9769133.1"/>
    </source>
</evidence>
<keyword evidence="1" id="KW-0812">Transmembrane</keyword>
<sequence length="101" mass="11551">MMQILQLLGALIFLLFGLALRKGKLLFLIAGNNNARKPYNQQSKLAGRYVGIIMYGAAIALLLVYLVPNLPDSFWIFITIFFILFMIGITYLFYKNSNLRK</sequence>
<dbReference type="Pfam" id="PF12650">
    <property type="entry name" value="DUF3784"/>
    <property type="match status" value="1"/>
</dbReference>
<keyword evidence="3" id="KW-1185">Reference proteome</keyword>
<reference evidence="2 3" key="1">
    <citation type="submission" date="2024-09" db="EMBL/GenBank/DDBJ databases">
        <authorList>
            <person name="Sun Q."/>
            <person name="Mori K."/>
        </authorList>
    </citation>
    <scope>NUCLEOTIDE SEQUENCE [LARGE SCALE GENOMIC DNA]</scope>
    <source>
        <strain evidence="2 3">TBRC 4576</strain>
    </source>
</reference>
<dbReference type="Proteomes" id="UP001589691">
    <property type="component" value="Unassembled WGS sequence"/>
</dbReference>
<keyword evidence="1" id="KW-0472">Membrane</keyword>
<feature type="transmembrane region" description="Helical" evidence="1">
    <location>
        <begin position="45"/>
        <end position="67"/>
    </location>
</feature>
<proteinExistence type="predicted"/>
<accession>A0ABV5WSJ6</accession>
<organism evidence="2 3">
    <name type="scientific">Lactiplantibacillus modestisalitolerans</name>
    <dbReference type="NCBI Taxonomy" id="1457219"/>
    <lineage>
        <taxon>Bacteria</taxon>
        <taxon>Bacillati</taxon>
        <taxon>Bacillota</taxon>
        <taxon>Bacilli</taxon>
        <taxon>Lactobacillales</taxon>
        <taxon>Lactobacillaceae</taxon>
        <taxon>Lactiplantibacillus</taxon>
    </lineage>
</organism>
<evidence type="ECO:0000313" key="3">
    <source>
        <dbReference type="Proteomes" id="UP001589691"/>
    </source>
</evidence>
<gene>
    <name evidence="2" type="ORF">ACFFLI_04485</name>
</gene>
<comment type="caution">
    <text evidence="2">The sequence shown here is derived from an EMBL/GenBank/DDBJ whole genome shotgun (WGS) entry which is preliminary data.</text>
</comment>
<name>A0ABV5WSJ6_9LACO</name>